<dbReference type="SMART" id="SM00336">
    <property type="entry name" value="BBOX"/>
    <property type="match status" value="2"/>
</dbReference>
<dbReference type="FunFam" id="2.120.10.30:FF:000037">
    <property type="entry name" value="Uncharacterized protein, isoform E"/>
    <property type="match status" value="1"/>
</dbReference>
<feature type="compositionally biased region" description="Basic and acidic residues" evidence="9">
    <location>
        <begin position="1"/>
        <end position="11"/>
    </location>
</feature>
<organism evidence="12 13">
    <name type="scientific">Gnathostoma spinigerum</name>
    <dbReference type="NCBI Taxonomy" id="75299"/>
    <lineage>
        <taxon>Eukaryota</taxon>
        <taxon>Metazoa</taxon>
        <taxon>Ecdysozoa</taxon>
        <taxon>Nematoda</taxon>
        <taxon>Chromadorea</taxon>
        <taxon>Rhabditida</taxon>
        <taxon>Spirurina</taxon>
        <taxon>Gnathostomatomorpha</taxon>
        <taxon>Gnathostomatoidea</taxon>
        <taxon>Gnathostomatidae</taxon>
        <taxon>Gnathostoma</taxon>
    </lineage>
</organism>
<evidence type="ECO:0000313" key="12">
    <source>
        <dbReference type="EMBL" id="MFH4974023.1"/>
    </source>
</evidence>
<dbReference type="Proteomes" id="UP001608902">
    <property type="component" value="Unassembled WGS sequence"/>
</dbReference>
<keyword evidence="5" id="KW-0862">Zinc</keyword>
<dbReference type="PROSITE" id="PS50194">
    <property type="entry name" value="FILAMIN_REPEAT"/>
    <property type="match status" value="1"/>
</dbReference>
<dbReference type="Gene3D" id="2.60.40.10">
    <property type="entry name" value="Immunoglobulins"/>
    <property type="match status" value="1"/>
</dbReference>
<evidence type="ECO:0000256" key="2">
    <source>
        <dbReference type="ARBA" id="ARBA00022723"/>
    </source>
</evidence>
<feature type="region of interest" description="Disordered" evidence="9">
    <location>
        <begin position="846"/>
        <end position="874"/>
    </location>
</feature>
<feature type="compositionally biased region" description="Low complexity" evidence="9">
    <location>
        <begin position="865"/>
        <end position="874"/>
    </location>
</feature>
<dbReference type="InterPro" id="IPR011042">
    <property type="entry name" value="6-blade_b-propeller_TolB-like"/>
</dbReference>
<evidence type="ECO:0000259" key="11">
    <source>
        <dbReference type="PROSITE" id="PS50119"/>
    </source>
</evidence>
<dbReference type="Gene3D" id="3.30.40.10">
    <property type="entry name" value="Zinc/RING finger domain, C3HC4 (zinc finger)"/>
    <property type="match status" value="1"/>
</dbReference>
<keyword evidence="3" id="KW-0677">Repeat</keyword>
<dbReference type="SMART" id="SM00557">
    <property type="entry name" value="IG_FLMN"/>
    <property type="match status" value="1"/>
</dbReference>
<dbReference type="PROSITE" id="PS51125">
    <property type="entry name" value="NHL"/>
    <property type="match status" value="6"/>
</dbReference>
<evidence type="ECO:0000259" key="10">
    <source>
        <dbReference type="PROSITE" id="PS50089"/>
    </source>
</evidence>
<dbReference type="InterPro" id="IPR050952">
    <property type="entry name" value="TRIM-NHL_E3_ligases"/>
</dbReference>
<evidence type="ECO:0000256" key="3">
    <source>
        <dbReference type="ARBA" id="ARBA00022737"/>
    </source>
</evidence>
<evidence type="ECO:0000256" key="7">
    <source>
        <dbReference type="PROSITE-ProRule" id="PRU00087"/>
    </source>
</evidence>
<dbReference type="PROSITE" id="PS50089">
    <property type="entry name" value="ZF_RING_2"/>
    <property type="match status" value="1"/>
</dbReference>
<feature type="repeat" description="NHL" evidence="8">
    <location>
        <begin position="595"/>
        <end position="638"/>
    </location>
</feature>
<dbReference type="Pfam" id="PF00630">
    <property type="entry name" value="Filamin"/>
    <property type="match status" value="1"/>
</dbReference>
<feature type="repeat" description="NHL" evidence="8">
    <location>
        <begin position="642"/>
        <end position="685"/>
    </location>
</feature>
<dbReference type="SUPFAM" id="SSF57850">
    <property type="entry name" value="RING/U-box"/>
    <property type="match status" value="1"/>
</dbReference>
<evidence type="ECO:0000256" key="5">
    <source>
        <dbReference type="ARBA" id="ARBA00022833"/>
    </source>
</evidence>
<dbReference type="SUPFAM" id="SSF101898">
    <property type="entry name" value="NHL repeat"/>
    <property type="match status" value="1"/>
</dbReference>
<feature type="repeat" description="NHL" evidence="8">
    <location>
        <begin position="890"/>
        <end position="917"/>
    </location>
</feature>
<dbReference type="CDD" id="cd16449">
    <property type="entry name" value="RING-HC"/>
    <property type="match status" value="1"/>
</dbReference>
<dbReference type="InterPro" id="IPR013783">
    <property type="entry name" value="Ig-like_fold"/>
</dbReference>
<dbReference type="CDD" id="cd19756">
    <property type="entry name" value="Bbox2"/>
    <property type="match status" value="1"/>
</dbReference>
<keyword evidence="2" id="KW-0479">Metal-binding</keyword>
<dbReference type="SMART" id="SM00184">
    <property type="entry name" value="RING"/>
    <property type="match status" value="2"/>
</dbReference>
<feature type="compositionally biased region" description="Low complexity" evidence="9">
    <location>
        <begin position="16"/>
        <end position="30"/>
    </location>
</feature>
<comment type="similarity">
    <text evidence="1">Belongs to the TRIM/RBCC family.</text>
</comment>
<dbReference type="PANTHER" id="PTHR24104:SF25">
    <property type="entry name" value="PROTEIN LIN-41"/>
    <property type="match status" value="1"/>
</dbReference>
<dbReference type="InterPro" id="IPR014756">
    <property type="entry name" value="Ig_E-set"/>
</dbReference>
<dbReference type="EMBL" id="JBGFUD010000221">
    <property type="protein sequence ID" value="MFH4974023.1"/>
    <property type="molecule type" value="Genomic_DNA"/>
</dbReference>
<feature type="domain" description="B box-type" evidence="11">
    <location>
        <begin position="210"/>
        <end position="255"/>
    </location>
</feature>
<sequence>MKMSENVDHVEPSCYPSTSDSASMQSSPPSLTQAQIAPSINQSIMRLDLETKGGREELRVRCHLCNEELLLSSFVDLPCSHRFCNRCASMNGGTQLCPLCLNEFAASTVCDLMPSRSTVVYPDRRPEISNISVDTAFSIWNPLLPKSQKFDVARNTHSSPPPPPVFSPSSPAVDAVGCLPTPPLFPAPSSINWNTAPTVSIRSPMDFSYLKCSMCAEEGARASVRCEQCQETLCSDCVLAHYRVRVTRDHHLSPIETFKNLTLSQPPVLPDRAKFDEAPNGEACPIHDAPLVCVCKTCANSSLCHLCVTDHSKHHLIPHGDLRSAVLILIAETKHDQKNLEDSLETVRGMTERVDASVQAVVRELCSEIHMHIGALEERKRDLLHRVDTIHQTKIQTLKAQSERIAQRLACLSDTVKLAELAASSSDGTDVALRSSFDTLMNILREPAVYLPPNETDLIKFIPPDTSLITRVRNIGELVSGACARTSHIIGEGYRRAIRDRLCSIFVQTRDACGYACTSFAHTLTAVLSGPDSQSVQVQLIERETGVYCLNYVPVQEGNHVLDILIRGVSISGCPTTIRVRKGRNYSSMVRTGPLFSFGSEGSGDGQLCRPWGICCDNKGRILVADRSNNRIQIFNKDGNFLFKFGSAGSRPGQFDRPAGIAVNSMNDIIIADKDNHRVQVFSEVGEFLFKFGERGRVPGMFNYPWGVAVNSFNQIAVSDTRNHRVQIFSPQGQYIRKCGFETSLFYKNLDSPRGVCYLHDGQLIITDFNNHRLAVVSRGTSEMKCFGSEGESEGFFCRPQGVTTDNEGHILVCDSRNNRIQVLNADDMHCVAAFGGIRNQPGTADSTNNTFGAAQSSMSTSGASPSLTDTLTTSPENHALLDASSTSSLDRPTDLCVSPDGLIYVVDFGNNCIRVY</sequence>
<evidence type="ECO:0000313" key="13">
    <source>
        <dbReference type="Proteomes" id="UP001608902"/>
    </source>
</evidence>
<dbReference type="GO" id="GO:0008270">
    <property type="term" value="F:zinc ion binding"/>
    <property type="evidence" value="ECO:0007669"/>
    <property type="project" value="UniProtKB-KW"/>
</dbReference>
<dbReference type="InterPro" id="IPR013083">
    <property type="entry name" value="Znf_RING/FYVE/PHD"/>
</dbReference>
<protein>
    <submittedName>
        <fullName evidence="12">Uncharacterized protein</fullName>
    </submittedName>
</protein>
<proteinExistence type="inferred from homology"/>
<dbReference type="PANTHER" id="PTHR24104">
    <property type="entry name" value="E3 UBIQUITIN-PROTEIN LIGASE NHLRC1-RELATED"/>
    <property type="match status" value="1"/>
</dbReference>
<dbReference type="CDD" id="cd14954">
    <property type="entry name" value="NHL_TRIM71_like"/>
    <property type="match status" value="1"/>
</dbReference>
<feature type="region of interest" description="Disordered" evidence="9">
    <location>
        <begin position="1"/>
        <end position="33"/>
    </location>
</feature>
<gene>
    <name evidence="12" type="ORF">AB6A40_000732</name>
</gene>
<feature type="repeat" description="NHL" evidence="8">
    <location>
        <begin position="689"/>
        <end position="732"/>
    </location>
</feature>
<dbReference type="PROSITE" id="PS50119">
    <property type="entry name" value="ZF_BBOX"/>
    <property type="match status" value="1"/>
</dbReference>
<evidence type="ECO:0000256" key="9">
    <source>
        <dbReference type="SAM" id="MobiDB-lite"/>
    </source>
</evidence>
<evidence type="ECO:0000256" key="1">
    <source>
        <dbReference type="ARBA" id="ARBA00008518"/>
    </source>
</evidence>
<dbReference type="Pfam" id="PF01436">
    <property type="entry name" value="NHL"/>
    <property type="match status" value="6"/>
</dbReference>
<feature type="repeat" description="NHL" evidence="8">
    <location>
        <begin position="784"/>
        <end position="827"/>
    </location>
</feature>
<dbReference type="InterPro" id="IPR001298">
    <property type="entry name" value="Filamin/ABP280_rpt"/>
</dbReference>
<reference evidence="12 13" key="1">
    <citation type="submission" date="2024-08" db="EMBL/GenBank/DDBJ databases">
        <title>Gnathostoma spinigerum genome.</title>
        <authorList>
            <person name="Gonzalez-Bertolin B."/>
            <person name="Monzon S."/>
            <person name="Zaballos A."/>
            <person name="Jimenez P."/>
            <person name="Dekumyoy P."/>
            <person name="Varona S."/>
            <person name="Cuesta I."/>
            <person name="Sumanam S."/>
            <person name="Adisakwattana P."/>
            <person name="Gasser R.B."/>
            <person name="Hernandez-Gonzalez A."/>
            <person name="Young N.D."/>
            <person name="Perteguer M.J."/>
        </authorList>
    </citation>
    <scope>NUCLEOTIDE SEQUENCE [LARGE SCALE GENOMIC DNA]</scope>
    <source>
        <strain evidence="12">AL3</strain>
        <tissue evidence="12">Liver</tissue>
    </source>
</reference>
<dbReference type="Gene3D" id="2.120.10.30">
    <property type="entry name" value="TolB, C-terminal domain"/>
    <property type="match status" value="3"/>
</dbReference>
<dbReference type="PROSITE" id="PS00518">
    <property type="entry name" value="ZF_RING_1"/>
    <property type="match status" value="1"/>
</dbReference>
<evidence type="ECO:0000256" key="4">
    <source>
        <dbReference type="ARBA" id="ARBA00022771"/>
    </source>
</evidence>
<keyword evidence="13" id="KW-1185">Reference proteome</keyword>
<feature type="repeat" description="NHL" evidence="8">
    <location>
        <begin position="748"/>
        <end position="780"/>
    </location>
</feature>
<dbReference type="InterPro" id="IPR017868">
    <property type="entry name" value="Filamin/ABP280_repeat-like"/>
</dbReference>
<name>A0ABD6EB81_9BILA</name>
<comment type="caution">
    <text evidence="12">The sequence shown here is derived from an EMBL/GenBank/DDBJ whole genome shotgun (WGS) entry which is preliminary data.</text>
</comment>
<feature type="repeat" description="Filamin" evidence="7">
    <location>
        <begin position="479"/>
        <end position="580"/>
    </location>
</feature>
<keyword evidence="4 6" id="KW-0863">Zinc-finger</keyword>
<feature type="domain" description="RING-type" evidence="10">
    <location>
        <begin position="62"/>
        <end position="100"/>
    </location>
</feature>
<dbReference type="InterPro" id="IPR001841">
    <property type="entry name" value="Znf_RING"/>
</dbReference>
<dbReference type="AlphaFoldDB" id="A0ABD6EB81"/>
<accession>A0ABD6EB81</accession>
<evidence type="ECO:0000256" key="8">
    <source>
        <dbReference type="PROSITE-ProRule" id="PRU00504"/>
    </source>
</evidence>
<dbReference type="InterPro" id="IPR000315">
    <property type="entry name" value="Znf_B-box"/>
</dbReference>
<dbReference type="SUPFAM" id="SSF81296">
    <property type="entry name" value="E set domains"/>
    <property type="match status" value="1"/>
</dbReference>
<evidence type="ECO:0000256" key="6">
    <source>
        <dbReference type="PROSITE-ProRule" id="PRU00024"/>
    </source>
</evidence>
<dbReference type="Gene3D" id="3.30.160.60">
    <property type="entry name" value="Classic Zinc Finger"/>
    <property type="match status" value="1"/>
</dbReference>
<dbReference type="InterPro" id="IPR017907">
    <property type="entry name" value="Znf_RING_CS"/>
</dbReference>
<dbReference type="InterPro" id="IPR001258">
    <property type="entry name" value="NHL_repeat"/>
</dbReference>
<feature type="compositionally biased region" description="Polar residues" evidence="9">
    <location>
        <begin position="846"/>
        <end position="864"/>
    </location>
</feature>